<keyword evidence="2" id="KW-0819">tRNA processing</keyword>
<name>A0A5K7YNT6_9BACT</name>
<dbReference type="OrthoDB" id="9765084at2"/>
<dbReference type="NCBIfam" id="NF011650">
    <property type="entry name" value="PRK15068.1"/>
    <property type="match status" value="1"/>
</dbReference>
<dbReference type="EMBL" id="AP021874">
    <property type="protein sequence ID" value="BBO69539.1"/>
    <property type="molecule type" value="Genomic_DNA"/>
</dbReference>
<dbReference type="Proteomes" id="UP000427906">
    <property type="component" value="Chromosome"/>
</dbReference>
<dbReference type="NCBIfam" id="TIGR00452">
    <property type="entry name" value="tRNA 5-methoxyuridine(34)/uridine 5-oxyacetic acid(34) synthase CmoB"/>
    <property type="match status" value="1"/>
</dbReference>
<reference evidence="3 4" key="1">
    <citation type="submission" date="2019-11" db="EMBL/GenBank/DDBJ databases">
        <title>Comparative genomics of hydrocarbon-degrading Desulfosarcina strains.</title>
        <authorList>
            <person name="Watanabe M."/>
            <person name="Kojima H."/>
            <person name="Fukui M."/>
        </authorList>
    </citation>
    <scope>NUCLEOTIDE SEQUENCE [LARGE SCALE GENOMIC DNA]</scope>
    <source>
        <strain evidence="3 4">PL12</strain>
    </source>
</reference>
<evidence type="ECO:0000313" key="4">
    <source>
        <dbReference type="Proteomes" id="UP000427906"/>
    </source>
</evidence>
<organism evidence="3 4">
    <name type="scientific">Desulfosarcina alkanivorans</name>
    <dbReference type="NCBI Taxonomy" id="571177"/>
    <lineage>
        <taxon>Bacteria</taxon>
        <taxon>Pseudomonadati</taxon>
        <taxon>Thermodesulfobacteriota</taxon>
        <taxon>Desulfobacteria</taxon>
        <taxon>Desulfobacterales</taxon>
        <taxon>Desulfosarcinaceae</taxon>
        <taxon>Desulfosarcina</taxon>
    </lineage>
</organism>
<dbReference type="GO" id="GO:0032259">
    <property type="term" value="P:methylation"/>
    <property type="evidence" value="ECO:0007669"/>
    <property type="project" value="UniProtKB-KW"/>
</dbReference>
<dbReference type="Pfam" id="PF08003">
    <property type="entry name" value="Methyltransf_9"/>
    <property type="match status" value="1"/>
</dbReference>
<dbReference type="GO" id="GO:0008168">
    <property type="term" value="F:methyltransferase activity"/>
    <property type="evidence" value="ECO:0007669"/>
    <property type="project" value="UniProtKB-KW"/>
</dbReference>
<evidence type="ECO:0000256" key="1">
    <source>
        <dbReference type="ARBA" id="ARBA00022679"/>
    </source>
</evidence>
<dbReference type="RefSeq" id="WP_155317568.1">
    <property type="nucleotide sequence ID" value="NZ_AP021874.1"/>
</dbReference>
<dbReference type="AlphaFoldDB" id="A0A5K7YNT6"/>
<dbReference type="CDD" id="cd02440">
    <property type="entry name" value="AdoMet_MTases"/>
    <property type="match status" value="1"/>
</dbReference>
<evidence type="ECO:0000256" key="2">
    <source>
        <dbReference type="ARBA" id="ARBA00022694"/>
    </source>
</evidence>
<keyword evidence="3" id="KW-0489">Methyltransferase</keyword>
<dbReference type="Gene3D" id="3.40.50.150">
    <property type="entry name" value="Vaccinia Virus protein VP39"/>
    <property type="match status" value="1"/>
</dbReference>
<dbReference type="InterPro" id="IPR010017">
    <property type="entry name" value="CmoB"/>
</dbReference>
<dbReference type="HAMAP" id="MF_01590">
    <property type="entry name" value="tRNA_carboxymethyltr_CmoB"/>
    <property type="match status" value="1"/>
</dbReference>
<evidence type="ECO:0000313" key="3">
    <source>
        <dbReference type="EMBL" id="BBO69539.1"/>
    </source>
</evidence>
<keyword evidence="1 3" id="KW-0808">Transferase</keyword>
<gene>
    <name evidence="3" type="primary">cmoB</name>
    <name evidence="3" type="ORF">DSCA_34690</name>
</gene>
<keyword evidence="4" id="KW-1185">Reference proteome</keyword>
<dbReference type="GO" id="GO:0002098">
    <property type="term" value="P:tRNA wobble uridine modification"/>
    <property type="evidence" value="ECO:0007669"/>
    <property type="project" value="InterPro"/>
</dbReference>
<dbReference type="KEGG" id="dalk:DSCA_34690"/>
<protein>
    <submittedName>
        <fullName evidence="3">tRNA U34 carboxymethyltransferase</fullName>
    </submittedName>
</protein>
<accession>A0A5K7YNT6</accession>
<sequence length="325" mass="36670">MNRLDALTHDPVVGPYAAELTEAVSRRNQAILRTDKKGLALARVLESLPDVAPSSTDANRARIRIGTAGDLNRDQIASLHTALRHLKPWRKGPFDFFGIPLDSEWDSSIKWDRLAGHLGPLAGKRVLDIGASCGYYLFRLAAREPELILGIEPYLNFFFQFLALARYLPCPQVHCLPLKLEELPAMRRCFDTVLCMGILYHRRSPLDTLRQVHRMMVPGGQLVLETLILEGRRALALFPEKRYAKMNNVFFIPTVACLTHWLKRSGFDGIRCVDISPTTLAEQRKTDWIDTESLADFLDPDDPEKTVEGYPAPVRAMVLATARPR</sequence>
<dbReference type="GO" id="GO:0016765">
    <property type="term" value="F:transferase activity, transferring alkyl or aryl (other than methyl) groups"/>
    <property type="evidence" value="ECO:0007669"/>
    <property type="project" value="InterPro"/>
</dbReference>
<dbReference type="SUPFAM" id="SSF53335">
    <property type="entry name" value="S-adenosyl-L-methionine-dependent methyltransferases"/>
    <property type="match status" value="1"/>
</dbReference>
<dbReference type="InterPro" id="IPR027555">
    <property type="entry name" value="Mo5U34_MeTrfas-like"/>
</dbReference>
<proteinExistence type="inferred from homology"/>
<dbReference type="InterPro" id="IPR029063">
    <property type="entry name" value="SAM-dependent_MTases_sf"/>
</dbReference>